<comment type="caution">
    <text evidence="12">The sequence shown here is derived from an EMBL/GenBank/DDBJ whole genome shotgun (WGS) entry which is preliminary data.</text>
</comment>
<keyword evidence="6 9" id="KW-0418">Kinase</keyword>
<dbReference type="Gene3D" id="3.40.50.1260">
    <property type="entry name" value="Phosphoglycerate kinase, N-terminal domain"/>
    <property type="match status" value="2"/>
</dbReference>
<dbReference type="Pfam" id="PF00162">
    <property type="entry name" value="PGK"/>
    <property type="match status" value="1"/>
</dbReference>
<gene>
    <name evidence="12" type="ORF">Tsubulata_030812</name>
</gene>
<evidence type="ECO:0000256" key="6">
    <source>
        <dbReference type="ARBA" id="ARBA00022777"/>
    </source>
</evidence>
<accession>A0A9Q0GCC8</accession>
<evidence type="ECO:0000256" key="4">
    <source>
        <dbReference type="ARBA" id="ARBA00022679"/>
    </source>
</evidence>
<evidence type="ECO:0000256" key="10">
    <source>
        <dbReference type="RuleBase" id="RU000696"/>
    </source>
</evidence>
<dbReference type="InterPro" id="IPR001576">
    <property type="entry name" value="Phosphoglycerate_kinase"/>
</dbReference>
<evidence type="ECO:0000256" key="7">
    <source>
        <dbReference type="ARBA" id="ARBA00022840"/>
    </source>
</evidence>
<comment type="subunit">
    <text evidence="10">Monomer.</text>
</comment>
<feature type="region of interest" description="Disordered" evidence="11">
    <location>
        <begin position="1"/>
        <end position="28"/>
    </location>
</feature>
<protein>
    <recommendedName>
        <fullName evidence="3 9">Phosphoglycerate kinase</fullName>
        <ecNumber evidence="3 9">2.7.2.3</ecNumber>
    </recommendedName>
</protein>
<dbReference type="Proteomes" id="UP001141552">
    <property type="component" value="Unassembled WGS sequence"/>
</dbReference>
<feature type="non-terminal residue" evidence="12">
    <location>
        <position position="1"/>
    </location>
</feature>
<evidence type="ECO:0000313" key="12">
    <source>
        <dbReference type="EMBL" id="KAJ4845841.1"/>
    </source>
</evidence>
<dbReference type="GO" id="GO:0006096">
    <property type="term" value="P:glycolytic process"/>
    <property type="evidence" value="ECO:0007669"/>
    <property type="project" value="InterPro"/>
</dbReference>
<keyword evidence="8" id="KW-0460">Magnesium</keyword>
<sequence>DDTGPGPADDISLGPADDIGLGPADNTDLGPEELDYLVGAVANPKKPFAAIDGGSKVSTKVVVIESLLDMLTADDTDVVNLLKG</sequence>
<organism evidence="12 13">
    <name type="scientific">Turnera subulata</name>
    <dbReference type="NCBI Taxonomy" id="218843"/>
    <lineage>
        <taxon>Eukaryota</taxon>
        <taxon>Viridiplantae</taxon>
        <taxon>Streptophyta</taxon>
        <taxon>Embryophyta</taxon>
        <taxon>Tracheophyta</taxon>
        <taxon>Spermatophyta</taxon>
        <taxon>Magnoliopsida</taxon>
        <taxon>eudicotyledons</taxon>
        <taxon>Gunneridae</taxon>
        <taxon>Pentapetalae</taxon>
        <taxon>rosids</taxon>
        <taxon>fabids</taxon>
        <taxon>Malpighiales</taxon>
        <taxon>Passifloraceae</taxon>
        <taxon>Turnera</taxon>
    </lineage>
</organism>
<dbReference type="InterPro" id="IPR015824">
    <property type="entry name" value="Phosphoglycerate_kinase_N"/>
</dbReference>
<dbReference type="PRINTS" id="PR00477">
    <property type="entry name" value="PHGLYCKINASE"/>
</dbReference>
<dbReference type="GO" id="GO:0005524">
    <property type="term" value="F:ATP binding"/>
    <property type="evidence" value="ECO:0007669"/>
    <property type="project" value="UniProtKB-KW"/>
</dbReference>
<evidence type="ECO:0000256" key="11">
    <source>
        <dbReference type="SAM" id="MobiDB-lite"/>
    </source>
</evidence>
<name>A0A9Q0GCC8_9ROSI</name>
<evidence type="ECO:0000256" key="5">
    <source>
        <dbReference type="ARBA" id="ARBA00022741"/>
    </source>
</evidence>
<evidence type="ECO:0000256" key="1">
    <source>
        <dbReference type="ARBA" id="ARBA00001946"/>
    </source>
</evidence>
<reference evidence="12" key="2">
    <citation type="journal article" date="2023" name="Plants (Basel)">
        <title>Annotation of the Turnera subulata (Passifloraceae) Draft Genome Reveals the S-Locus Evolved after the Divergence of Turneroideae from Passifloroideae in a Stepwise Manner.</title>
        <authorList>
            <person name="Henning P.M."/>
            <person name="Roalson E.H."/>
            <person name="Mir W."/>
            <person name="McCubbin A.G."/>
            <person name="Shore J.S."/>
        </authorList>
    </citation>
    <scope>NUCLEOTIDE SEQUENCE</scope>
    <source>
        <strain evidence="12">F60SS</strain>
    </source>
</reference>
<comment type="cofactor">
    <cofactor evidence="1">
        <name>Mg(2+)</name>
        <dbReference type="ChEBI" id="CHEBI:18420"/>
    </cofactor>
</comment>
<comment type="catalytic activity">
    <reaction evidence="9">
        <text>(2R)-3-phosphoglycerate + ATP = (2R)-3-phospho-glyceroyl phosphate + ADP</text>
        <dbReference type="Rhea" id="RHEA:14801"/>
        <dbReference type="ChEBI" id="CHEBI:30616"/>
        <dbReference type="ChEBI" id="CHEBI:57604"/>
        <dbReference type="ChEBI" id="CHEBI:58272"/>
        <dbReference type="ChEBI" id="CHEBI:456216"/>
        <dbReference type="EC" id="2.7.2.3"/>
    </reaction>
</comment>
<dbReference type="EMBL" id="JAKUCV010001558">
    <property type="protein sequence ID" value="KAJ4845841.1"/>
    <property type="molecule type" value="Genomic_DNA"/>
</dbReference>
<dbReference type="SUPFAM" id="SSF53748">
    <property type="entry name" value="Phosphoglycerate kinase"/>
    <property type="match status" value="1"/>
</dbReference>
<dbReference type="AlphaFoldDB" id="A0A9Q0GCC8"/>
<evidence type="ECO:0000256" key="2">
    <source>
        <dbReference type="ARBA" id="ARBA00008982"/>
    </source>
</evidence>
<keyword evidence="4 9" id="KW-0808">Transferase</keyword>
<evidence type="ECO:0000256" key="3">
    <source>
        <dbReference type="ARBA" id="ARBA00013061"/>
    </source>
</evidence>
<dbReference type="EC" id="2.7.2.3" evidence="3 9"/>
<reference evidence="12" key="1">
    <citation type="submission" date="2022-02" db="EMBL/GenBank/DDBJ databases">
        <authorList>
            <person name="Henning P.M."/>
            <person name="McCubbin A.G."/>
            <person name="Shore J.S."/>
        </authorList>
    </citation>
    <scope>NUCLEOTIDE SEQUENCE</scope>
    <source>
        <strain evidence="12">F60SS</strain>
        <tissue evidence="12">Leaves</tissue>
    </source>
</reference>
<dbReference type="OrthoDB" id="1733952at2759"/>
<dbReference type="InterPro" id="IPR036043">
    <property type="entry name" value="Phosphoglycerate_kinase_sf"/>
</dbReference>
<keyword evidence="7" id="KW-0067">ATP-binding</keyword>
<evidence type="ECO:0000256" key="9">
    <source>
        <dbReference type="RuleBase" id="RU000532"/>
    </source>
</evidence>
<evidence type="ECO:0000256" key="8">
    <source>
        <dbReference type="ARBA" id="ARBA00022842"/>
    </source>
</evidence>
<comment type="similarity">
    <text evidence="2 9">Belongs to the phosphoglycerate kinase family.</text>
</comment>
<keyword evidence="5" id="KW-0547">Nucleotide-binding</keyword>
<proteinExistence type="inferred from homology"/>
<evidence type="ECO:0000313" key="13">
    <source>
        <dbReference type="Proteomes" id="UP001141552"/>
    </source>
</evidence>
<dbReference type="GO" id="GO:0004618">
    <property type="term" value="F:phosphoglycerate kinase activity"/>
    <property type="evidence" value="ECO:0007669"/>
    <property type="project" value="UniProtKB-EC"/>
</dbReference>
<keyword evidence="13" id="KW-1185">Reference proteome</keyword>